<sequence length="98" mass="11046">MGVTPFRLLMSSFMWSSLVMPEAHRSILASTTPSRRSISFVAGRIPSLDAAVRGRIACAWLKWREAPRILCDRRCSRVLKGKIYRTAVRPALIWGDEG</sequence>
<accession>A0A016TVX6</accession>
<gene>
    <name evidence="1" type="primary">Acey_s0071.g511</name>
    <name evidence="1" type="ORF">Y032_0071g511</name>
</gene>
<protein>
    <submittedName>
        <fullName evidence="1">Uncharacterized protein</fullName>
    </submittedName>
</protein>
<organism evidence="1 2">
    <name type="scientific">Ancylostoma ceylanicum</name>
    <dbReference type="NCBI Taxonomy" id="53326"/>
    <lineage>
        <taxon>Eukaryota</taxon>
        <taxon>Metazoa</taxon>
        <taxon>Ecdysozoa</taxon>
        <taxon>Nematoda</taxon>
        <taxon>Chromadorea</taxon>
        <taxon>Rhabditida</taxon>
        <taxon>Rhabditina</taxon>
        <taxon>Rhabditomorpha</taxon>
        <taxon>Strongyloidea</taxon>
        <taxon>Ancylostomatidae</taxon>
        <taxon>Ancylostomatinae</taxon>
        <taxon>Ancylostoma</taxon>
    </lineage>
</organism>
<reference evidence="2" key="1">
    <citation type="journal article" date="2015" name="Nat. Genet.">
        <title>The genome and transcriptome of the zoonotic hookworm Ancylostoma ceylanicum identify infection-specific gene families.</title>
        <authorList>
            <person name="Schwarz E.M."/>
            <person name="Hu Y."/>
            <person name="Antoshechkin I."/>
            <person name="Miller M.M."/>
            <person name="Sternberg P.W."/>
            <person name="Aroian R.V."/>
        </authorList>
    </citation>
    <scope>NUCLEOTIDE SEQUENCE</scope>
    <source>
        <strain evidence="2">HY135</strain>
    </source>
</reference>
<dbReference type="EMBL" id="JARK01001407">
    <property type="protein sequence ID" value="EYC07184.1"/>
    <property type="molecule type" value="Genomic_DNA"/>
</dbReference>
<dbReference type="Proteomes" id="UP000024635">
    <property type="component" value="Unassembled WGS sequence"/>
</dbReference>
<evidence type="ECO:0000313" key="2">
    <source>
        <dbReference type="Proteomes" id="UP000024635"/>
    </source>
</evidence>
<evidence type="ECO:0000313" key="1">
    <source>
        <dbReference type="EMBL" id="EYC07184.1"/>
    </source>
</evidence>
<proteinExistence type="predicted"/>
<name>A0A016TVX6_9BILA</name>
<dbReference type="OrthoDB" id="1305822at2759"/>
<comment type="caution">
    <text evidence="1">The sequence shown here is derived from an EMBL/GenBank/DDBJ whole genome shotgun (WGS) entry which is preliminary data.</text>
</comment>
<dbReference type="AlphaFoldDB" id="A0A016TVX6"/>
<keyword evidence="2" id="KW-1185">Reference proteome</keyword>